<organism evidence="2 3">
    <name type="scientific">Brevundimonas alba</name>
    <dbReference type="NCBI Taxonomy" id="74314"/>
    <lineage>
        <taxon>Bacteria</taxon>
        <taxon>Pseudomonadati</taxon>
        <taxon>Pseudomonadota</taxon>
        <taxon>Alphaproteobacteria</taxon>
        <taxon>Caulobacterales</taxon>
        <taxon>Caulobacteraceae</taxon>
        <taxon>Brevundimonas</taxon>
    </lineage>
</organism>
<name>A0A7X5YIE2_9CAUL</name>
<gene>
    <name evidence="2" type="ORF">GGQ87_000385</name>
</gene>
<dbReference type="InterPro" id="IPR043025">
    <property type="entry name" value="DRP_PD-(D/E)XK_dom"/>
</dbReference>
<dbReference type="InterPro" id="IPR010324">
    <property type="entry name" value="DRP"/>
</dbReference>
<dbReference type="InterPro" id="IPR036388">
    <property type="entry name" value="WH-like_DNA-bd_sf"/>
</dbReference>
<keyword evidence="2" id="KW-0378">Hydrolase</keyword>
<evidence type="ECO:0000259" key="1">
    <source>
        <dbReference type="Pfam" id="PF17726"/>
    </source>
</evidence>
<protein>
    <submittedName>
        <fullName evidence="2">Type II restriction enzyme</fullName>
        <ecNumber evidence="2">3.1.21.4</ecNumber>
    </submittedName>
</protein>
<sequence length="263" mass="28865">MGDDTNSWCRLGFAEPSAAYTSATQQARHLTEGWMAEHGFCPACPADRLPPLPNNTRVGDFRCAACGEEYELKSGQGAVAGVLPAGAWGAMKQRLAAANNPSLFVMGYDRVAHRVSELIVVPRHFFTGAIIRPRAPLGPDARRAGWQGCTIRLKDVPAAGRIPLIQHGAPRPQAEVRAAWTATLFLRETRPEARGWLLAVMGAVEAVGREAFTLDEVYAHEARLAALYPGNNNVRPKIRQQLQVLRDRGWLAFGDKRGTYRRT</sequence>
<feature type="domain" description="Dam-replacing protein HTH" evidence="1">
    <location>
        <begin position="192"/>
        <end position="261"/>
    </location>
</feature>
<dbReference type="Gene3D" id="3.40.210.30">
    <property type="entry name" value="Dam replacing family, catalytic PD-(D/E)XK domain"/>
    <property type="match status" value="1"/>
</dbReference>
<accession>A0A7X5YIE2</accession>
<dbReference type="Proteomes" id="UP000587415">
    <property type="component" value="Unassembled WGS sequence"/>
</dbReference>
<comment type="caution">
    <text evidence="2">The sequence shown here is derived from an EMBL/GenBank/DDBJ whole genome shotgun (WGS) entry which is preliminary data.</text>
</comment>
<dbReference type="GO" id="GO:0009036">
    <property type="term" value="F:type II site-specific deoxyribonuclease activity"/>
    <property type="evidence" value="ECO:0007669"/>
    <property type="project" value="UniProtKB-EC"/>
</dbReference>
<dbReference type="AlphaFoldDB" id="A0A7X5YIE2"/>
<reference evidence="2 3" key="1">
    <citation type="submission" date="2020-03" db="EMBL/GenBank/DDBJ databases">
        <title>Genomic Encyclopedia of Type Strains, Phase IV (KMG-IV): sequencing the most valuable type-strain genomes for metagenomic binning, comparative biology and taxonomic classification.</title>
        <authorList>
            <person name="Goeker M."/>
        </authorList>
    </citation>
    <scope>NUCLEOTIDE SEQUENCE [LARGE SCALE GENOMIC DNA]</scope>
    <source>
        <strain evidence="2 3">DSM 4736</strain>
    </source>
</reference>
<dbReference type="RefSeq" id="WP_168045038.1">
    <property type="nucleotide sequence ID" value="NZ_JAATJM010000001.1"/>
</dbReference>
<evidence type="ECO:0000313" key="2">
    <source>
        <dbReference type="EMBL" id="NJC40127.1"/>
    </source>
</evidence>
<evidence type="ECO:0000313" key="3">
    <source>
        <dbReference type="Proteomes" id="UP000587415"/>
    </source>
</evidence>
<dbReference type="InterPro" id="IPR041368">
    <property type="entry name" value="DRP_C"/>
</dbReference>
<dbReference type="EC" id="3.1.21.4" evidence="2"/>
<proteinExistence type="predicted"/>
<dbReference type="Gene3D" id="1.10.10.10">
    <property type="entry name" value="Winged helix-like DNA-binding domain superfamily/Winged helix DNA-binding domain"/>
    <property type="match status" value="1"/>
</dbReference>
<keyword evidence="3" id="KW-1185">Reference proteome</keyword>
<dbReference type="Pfam" id="PF17726">
    <property type="entry name" value="DpnI_C"/>
    <property type="match status" value="1"/>
</dbReference>
<dbReference type="Pfam" id="PF06044">
    <property type="entry name" value="DpnI"/>
    <property type="match status" value="1"/>
</dbReference>
<dbReference type="EMBL" id="JAATJM010000001">
    <property type="protein sequence ID" value="NJC40127.1"/>
    <property type="molecule type" value="Genomic_DNA"/>
</dbReference>